<feature type="domain" description="NERD" evidence="8">
    <location>
        <begin position="13"/>
        <end position="131"/>
    </location>
</feature>
<dbReference type="SMART" id="SM00220">
    <property type="entry name" value="S_TKc"/>
    <property type="match status" value="1"/>
</dbReference>
<accession>A0A517ZFK5</accession>
<evidence type="ECO:0000256" key="3">
    <source>
        <dbReference type="ARBA" id="ARBA00022741"/>
    </source>
</evidence>
<dbReference type="InterPro" id="IPR049832">
    <property type="entry name" value="BREX_PglW"/>
</dbReference>
<dbReference type="InterPro" id="IPR011009">
    <property type="entry name" value="Kinase-like_dom_sf"/>
</dbReference>
<dbReference type="EC" id="2.7.11.1" evidence="1"/>
<dbReference type="Proteomes" id="UP000320496">
    <property type="component" value="Chromosome"/>
</dbReference>
<dbReference type="NCBIfam" id="NF033442">
    <property type="entry name" value="BREX_PglW"/>
    <property type="match status" value="1"/>
</dbReference>
<dbReference type="PANTHER" id="PTHR43671">
    <property type="entry name" value="SERINE/THREONINE-PROTEIN KINASE NEK"/>
    <property type="match status" value="1"/>
</dbReference>
<dbReference type="OrthoDB" id="9801841at2"/>
<keyword evidence="4 9" id="KW-0418">Kinase</keyword>
<feature type="region of interest" description="Disordered" evidence="6">
    <location>
        <begin position="1195"/>
        <end position="1223"/>
    </location>
</feature>
<dbReference type="GO" id="GO:0004674">
    <property type="term" value="F:protein serine/threonine kinase activity"/>
    <property type="evidence" value="ECO:0007669"/>
    <property type="project" value="UniProtKB-EC"/>
</dbReference>
<dbReference type="GO" id="GO:0003899">
    <property type="term" value="F:DNA-directed RNA polymerase activity"/>
    <property type="evidence" value="ECO:0007669"/>
    <property type="project" value="InterPro"/>
</dbReference>
<dbReference type="PROSITE" id="PS50965">
    <property type="entry name" value="NERD"/>
    <property type="match status" value="1"/>
</dbReference>
<evidence type="ECO:0000256" key="2">
    <source>
        <dbReference type="ARBA" id="ARBA00022679"/>
    </source>
</evidence>
<dbReference type="RefSeq" id="WP_145372508.1">
    <property type="nucleotide sequence ID" value="NZ_CP036275.1"/>
</dbReference>
<evidence type="ECO:0000256" key="5">
    <source>
        <dbReference type="ARBA" id="ARBA00022840"/>
    </source>
</evidence>
<protein>
    <recommendedName>
        <fullName evidence="1">non-specific serine/threonine protein kinase</fullName>
        <ecNumber evidence="1">2.7.11.1</ecNumber>
    </recommendedName>
</protein>
<keyword evidence="3" id="KW-0547">Nucleotide-binding</keyword>
<evidence type="ECO:0000313" key="9">
    <source>
        <dbReference type="EMBL" id="QDU41273.1"/>
    </source>
</evidence>
<dbReference type="GO" id="GO:0003677">
    <property type="term" value="F:DNA binding"/>
    <property type="evidence" value="ECO:0007669"/>
    <property type="project" value="InterPro"/>
</dbReference>
<dbReference type="PANTHER" id="PTHR43671:SF13">
    <property type="entry name" value="SERINE_THREONINE-PROTEIN KINASE NEK2"/>
    <property type="match status" value="1"/>
</dbReference>
<dbReference type="PROSITE" id="PS50011">
    <property type="entry name" value="PROTEIN_KINASE_DOM"/>
    <property type="match status" value="2"/>
</dbReference>
<dbReference type="Pfam" id="PF00069">
    <property type="entry name" value="Pkinase"/>
    <property type="match status" value="2"/>
</dbReference>
<dbReference type="GO" id="GO:0005524">
    <property type="term" value="F:ATP binding"/>
    <property type="evidence" value="ECO:0007669"/>
    <property type="project" value="UniProtKB-KW"/>
</dbReference>
<dbReference type="InterPro" id="IPR000719">
    <property type="entry name" value="Prot_kinase_dom"/>
</dbReference>
<dbReference type="KEGG" id="mri:Mal4_56390"/>
<feature type="domain" description="Protein kinase" evidence="7">
    <location>
        <begin position="210"/>
        <end position="489"/>
    </location>
</feature>
<dbReference type="EMBL" id="CP036275">
    <property type="protein sequence ID" value="QDU41273.1"/>
    <property type="molecule type" value="Genomic_DNA"/>
</dbReference>
<dbReference type="InterPro" id="IPR011528">
    <property type="entry name" value="NERD"/>
</dbReference>
<organism evidence="9 10">
    <name type="scientific">Maioricimonas rarisocia</name>
    <dbReference type="NCBI Taxonomy" id="2528026"/>
    <lineage>
        <taxon>Bacteria</taxon>
        <taxon>Pseudomonadati</taxon>
        <taxon>Planctomycetota</taxon>
        <taxon>Planctomycetia</taxon>
        <taxon>Planctomycetales</taxon>
        <taxon>Planctomycetaceae</taxon>
        <taxon>Maioricimonas</taxon>
    </lineage>
</organism>
<evidence type="ECO:0000259" key="7">
    <source>
        <dbReference type="PROSITE" id="PS50011"/>
    </source>
</evidence>
<reference evidence="9 10" key="1">
    <citation type="submission" date="2019-02" db="EMBL/GenBank/DDBJ databases">
        <title>Deep-cultivation of Planctomycetes and their phenomic and genomic characterization uncovers novel biology.</title>
        <authorList>
            <person name="Wiegand S."/>
            <person name="Jogler M."/>
            <person name="Boedeker C."/>
            <person name="Pinto D."/>
            <person name="Vollmers J."/>
            <person name="Rivas-Marin E."/>
            <person name="Kohn T."/>
            <person name="Peeters S.H."/>
            <person name="Heuer A."/>
            <person name="Rast P."/>
            <person name="Oberbeckmann S."/>
            <person name="Bunk B."/>
            <person name="Jeske O."/>
            <person name="Meyerdierks A."/>
            <person name="Storesund J.E."/>
            <person name="Kallscheuer N."/>
            <person name="Luecker S."/>
            <person name="Lage O.M."/>
            <person name="Pohl T."/>
            <person name="Merkel B.J."/>
            <person name="Hornburger P."/>
            <person name="Mueller R.-W."/>
            <person name="Bruemmer F."/>
            <person name="Labrenz M."/>
            <person name="Spormann A.M."/>
            <person name="Op den Camp H."/>
            <person name="Overmann J."/>
            <person name="Amann R."/>
            <person name="Jetten M.S.M."/>
            <person name="Mascher T."/>
            <person name="Medema M.H."/>
            <person name="Devos D.P."/>
            <person name="Kaster A.-K."/>
            <person name="Ovreas L."/>
            <person name="Rohde M."/>
            <person name="Galperin M.Y."/>
            <person name="Jogler C."/>
        </authorList>
    </citation>
    <scope>NUCLEOTIDE SEQUENCE [LARGE SCALE GENOMIC DNA]</scope>
    <source>
        <strain evidence="9 10">Mal4</strain>
    </source>
</reference>
<dbReference type="InterPro" id="IPR011260">
    <property type="entry name" value="RNAP_asu_C"/>
</dbReference>
<dbReference type="Pfam" id="PF03118">
    <property type="entry name" value="RNA_pol_A_CTD"/>
    <property type="match status" value="1"/>
</dbReference>
<evidence type="ECO:0000313" key="10">
    <source>
        <dbReference type="Proteomes" id="UP000320496"/>
    </source>
</evidence>
<keyword evidence="5" id="KW-0067">ATP-binding</keyword>
<evidence type="ECO:0000259" key="8">
    <source>
        <dbReference type="PROSITE" id="PS50965"/>
    </source>
</evidence>
<dbReference type="Gene3D" id="1.10.150.20">
    <property type="entry name" value="5' to 3' exonuclease, C-terminal subdomain"/>
    <property type="match status" value="1"/>
</dbReference>
<keyword evidence="10" id="KW-1185">Reference proteome</keyword>
<dbReference type="Pfam" id="PF08378">
    <property type="entry name" value="NERD"/>
    <property type="match status" value="1"/>
</dbReference>
<dbReference type="GO" id="GO:0006351">
    <property type="term" value="P:DNA-templated transcription"/>
    <property type="evidence" value="ECO:0007669"/>
    <property type="project" value="InterPro"/>
</dbReference>
<name>A0A517ZFK5_9PLAN</name>
<dbReference type="InterPro" id="IPR050660">
    <property type="entry name" value="NEK_Ser/Thr_kinase"/>
</dbReference>
<evidence type="ECO:0000256" key="4">
    <source>
        <dbReference type="ARBA" id="ARBA00022777"/>
    </source>
</evidence>
<dbReference type="SUPFAM" id="SSF56112">
    <property type="entry name" value="Protein kinase-like (PK-like)"/>
    <property type="match status" value="2"/>
</dbReference>
<feature type="domain" description="Protein kinase" evidence="7">
    <location>
        <begin position="518"/>
        <end position="778"/>
    </location>
</feature>
<evidence type="ECO:0000256" key="6">
    <source>
        <dbReference type="SAM" id="MobiDB-lite"/>
    </source>
</evidence>
<keyword evidence="2 9" id="KW-0808">Transferase</keyword>
<dbReference type="Gene3D" id="1.10.510.10">
    <property type="entry name" value="Transferase(Phosphotransferase) domain 1"/>
    <property type="match status" value="2"/>
</dbReference>
<sequence>MAEATNWTEVTKSVFAWETEALDFVRQQFPAHAPYRAWSNFEFVADDGTINEVDLLVFTPNGFLLIEIKSRPGRLRGDAGTWIWETEGKSPVTLDNPRLLANSKAKKLRGLLQRQKAFRNKGQVPWIDAIVFCSAPKLKCDLEGNAALGVVFREADARPDIMTAIRQGKWPGAREHRRDNYDRPTVRLVAQAMEQAGIRPTQRSRRVSDYVLEQLLDEGPGYQDWKASHVTLKNVRRRVRIYNVRTGATQEERDTISRAARREAELLESLQHPGILRREGYTGHELGPALIFEHDPLEVRLDHFLAGRHERLSFGQRLELLRQIAEVIQFAHEKRVVHRALSPQSILVREDGDRIDLKVFNWQVGYRDAGTSSGMTRGVTATSHVDRLVEDVATAYMAPEALIADQHAGEHLDVFSLGAIAWHFFAGQPPAADGLQLSERLRNSEGLRISSVLNGAGENLEELIRWSTHPDVGQRLESAREFLTLLELVEEEATTPDLEHLVTDPTQAKKDDLLPGNLRVIRRLGTGACSIAFLVEKEGQEFILKAANSPDQNVRLQDEADVLTKLRHNHIVEQCGTVELGDWFGFLMRPVFASKEDRRIETLRDRLQQEGRLHVDLLQRFGEDLLDVVRYLEEEAGIPHRDLKPDNIAIGQIRRGDKLHLVLFDFSLSRTSPDNIRAGTAGYLDPMLPLRKNQRWDLHAERYAAAATLYELAAGPGNLPVWGDGASDPSHLSCEATIDGDLFDTSVRDPLVRFFERAFRRDPSQRFDNADQMLAAWRDCFAHIDDERPLSDHVDEEELQLRLEAATFETPVGDLGLGPRAANALDRVNILTVADLLNYSTWRLNRLRGVGKQTREQIRKVTLELRNRLGKPPTDELTTHEPETDQSADVASLGIDALAAQITRAGSRDGQSAQQTLDALLGLDERLTILWPSQTDIATLVEVTRGRVSQLVGKFQKRWAKQAGLTRLRSDIAEILATAGGVMALDELIEALLAARGAAVDEPQRSRLAIAVARAAVEVERTMAEPRFQVRRDDARILVATSSELAAWARRLGDEADQLADEDPLVPPTRALQHLRQVDAPPEAAAIPDGRLVRLAAAASRHAALSSRQELYPRRMEAARALKLSQGALYGVRTLTIDQIRKRVAGRYPLAEPLPGRPELDQLLQVAGFDCRWDENTHKGGCYVIRSPHSLSISSGSQSDLLSRQKTASTPPEPIELTPEDAESRQLDERLDRAIRDGAYLALLVRPGLYEQAAAELCHRFPLQLVNFEALFLECLRDAATEAGARWDVVLKADANPGSPDWTNLMILIARVMPEVRKRLVRADRTILLTWPGLLARYDQMSLLDELREKIGRKDGIPGLWLLVPGSQQAIMDNKAIPLIGPGQRTRLTRYWIENRHRSQPDRSRTSDSTG</sequence>
<gene>
    <name evidence="9" type="primary">pknL</name>
    <name evidence="9" type="ORF">Mal4_56390</name>
</gene>
<proteinExistence type="predicted"/>
<dbReference type="SUPFAM" id="SSF47789">
    <property type="entry name" value="C-terminal domain of RNA polymerase alpha subunit"/>
    <property type="match status" value="1"/>
</dbReference>
<evidence type="ECO:0000256" key="1">
    <source>
        <dbReference type="ARBA" id="ARBA00012513"/>
    </source>
</evidence>